<feature type="binding site" evidence="12">
    <location>
        <position position="89"/>
    </location>
    <ligand>
        <name>Zn(2+)</name>
        <dbReference type="ChEBI" id="CHEBI:29105"/>
        <label>1</label>
    </ligand>
</feature>
<dbReference type="InterPro" id="IPR006592">
    <property type="entry name" value="RNA_pol_N"/>
</dbReference>
<dbReference type="GO" id="GO:0000287">
    <property type="term" value="F:magnesium ion binding"/>
    <property type="evidence" value="ECO:0007669"/>
    <property type="project" value="UniProtKB-UniRule"/>
</dbReference>
<dbReference type="CDD" id="cd02655">
    <property type="entry name" value="RNAP_beta'_C"/>
    <property type="match status" value="1"/>
</dbReference>
<comment type="function">
    <text evidence="12 13">DNA-dependent RNA polymerase catalyzes the transcription of DNA into RNA using the four ribonucleoside triphosphates as substrates.</text>
</comment>
<evidence type="ECO:0000256" key="13">
    <source>
        <dbReference type="RuleBase" id="RU004279"/>
    </source>
</evidence>
<dbReference type="Gene3D" id="4.10.860.120">
    <property type="entry name" value="RNA polymerase II, clamp domain"/>
    <property type="match status" value="1"/>
</dbReference>
<dbReference type="PANTHER" id="PTHR19376:SF54">
    <property type="entry name" value="DNA-DIRECTED RNA POLYMERASE SUBUNIT BETA"/>
    <property type="match status" value="1"/>
</dbReference>
<dbReference type="Pfam" id="PF00623">
    <property type="entry name" value="RNA_pol_Rpb1_2"/>
    <property type="match status" value="2"/>
</dbReference>
<dbReference type="InterPro" id="IPR038120">
    <property type="entry name" value="Rpb1_funnel_sf"/>
</dbReference>
<evidence type="ECO:0000256" key="9">
    <source>
        <dbReference type="ARBA" id="ARBA00022842"/>
    </source>
</evidence>
<protein>
    <recommendedName>
        <fullName evidence="12">DNA-directed RNA polymerase subunit beta'</fullName>
        <shortName evidence="12">RNAP subunit beta'</shortName>
        <ecNumber evidence="12">2.7.7.6</ecNumber>
    </recommendedName>
    <alternativeName>
        <fullName evidence="12">RNA polymerase subunit beta'</fullName>
    </alternativeName>
    <alternativeName>
        <fullName evidence="12">Transcriptase subunit beta'</fullName>
    </alternativeName>
</protein>
<feature type="binding site" evidence="12">
    <location>
        <position position="885"/>
    </location>
    <ligand>
        <name>Zn(2+)</name>
        <dbReference type="ChEBI" id="CHEBI:29105"/>
        <label>2</label>
    </ligand>
</feature>
<evidence type="ECO:0000256" key="6">
    <source>
        <dbReference type="ARBA" id="ARBA00022695"/>
    </source>
</evidence>
<organism evidence="17 18">
    <name type="scientific">Emcibacter nanhaiensis</name>
    <dbReference type="NCBI Taxonomy" id="1505037"/>
    <lineage>
        <taxon>Bacteria</taxon>
        <taxon>Pseudomonadati</taxon>
        <taxon>Pseudomonadota</taxon>
        <taxon>Alphaproteobacteria</taxon>
        <taxon>Emcibacterales</taxon>
        <taxon>Emcibacteraceae</taxon>
        <taxon>Emcibacter</taxon>
    </lineage>
</organism>
<dbReference type="OrthoDB" id="9815296at2"/>
<feature type="binding site" evidence="12">
    <location>
        <position position="86"/>
    </location>
    <ligand>
        <name>Zn(2+)</name>
        <dbReference type="ChEBI" id="CHEBI:29105"/>
        <label>1</label>
    </ligand>
</feature>
<dbReference type="RefSeq" id="WP_139937776.1">
    <property type="nucleotide sequence ID" value="NZ_JBHSYP010000012.1"/>
</dbReference>
<dbReference type="Gene3D" id="2.40.50.100">
    <property type="match status" value="3"/>
</dbReference>
<comment type="catalytic activity">
    <reaction evidence="11 12 13">
        <text>RNA(n) + a ribonucleoside 5'-triphosphate = RNA(n+1) + diphosphate</text>
        <dbReference type="Rhea" id="RHEA:21248"/>
        <dbReference type="Rhea" id="RHEA-COMP:14527"/>
        <dbReference type="Rhea" id="RHEA-COMP:17342"/>
        <dbReference type="ChEBI" id="CHEBI:33019"/>
        <dbReference type="ChEBI" id="CHEBI:61557"/>
        <dbReference type="ChEBI" id="CHEBI:140395"/>
        <dbReference type="EC" id="2.7.7.6"/>
    </reaction>
</comment>
<dbReference type="GO" id="GO:0003899">
    <property type="term" value="F:DNA-directed RNA polymerase activity"/>
    <property type="evidence" value="ECO:0007669"/>
    <property type="project" value="UniProtKB-UniRule"/>
</dbReference>
<dbReference type="Pfam" id="PF05000">
    <property type="entry name" value="RNA_pol_Rpb1_4"/>
    <property type="match status" value="1"/>
</dbReference>
<comment type="subunit">
    <text evidence="12">The RNAP catalytic core consists of 2 alpha, 1 beta, 1 beta' and 1 omega subunit. When a sigma factor is associated with the core the holoenzyme is formed, which can initiate transcription.</text>
</comment>
<evidence type="ECO:0000256" key="15">
    <source>
        <dbReference type="SAM" id="MobiDB-lite"/>
    </source>
</evidence>
<feature type="region of interest" description="Disordered" evidence="15">
    <location>
        <begin position="1371"/>
        <end position="1397"/>
    </location>
</feature>
<accession>A0A501PUQ7</accession>
<evidence type="ECO:0000256" key="11">
    <source>
        <dbReference type="ARBA" id="ARBA00048552"/>
    </source>
</evidence>
<keyword evidence="14" id="KW-0175">Coiled coil</keyword>
<gene>
    <name evidence="12 17" type="primary">rpoC</name>
    <name evidence="17" type="ORF">FIV46_00115</name>
</gene>
<feature type="binding site" evidence="12">
    <location>
        <position position="895"/>
    </location>
    <ligand>
        <name>Zn(2+)</name>
        <dbReference type="ChEBI" id="CHEBI:29105"/>
        <label>2</label>
    </ligand>
</feature>
<evidence type="ECO:0000313" key="17">
    <source>
        <dbReference type="EMBL" id="TPD63827.1"/>
    </source>
</evidence>
<dbReference type="InterPro" id="IPR000722">
    <property type="entry name" value="RNA_pol_asu"/>
</dbReference>
<comment type="cofactor">
    <cofactor evidence="12">
        <name>Mg(2+)</name>
        <dbReference type="ChEBI" id="CHEBI:18420"/>
    </cofactor>
    <text evidence="12">Binds 1 Mg(2+) ion per subunit.</text>
</comment>
<comment type="cofactor">
    <cofactor evidence="12">
        <name>Zn(2+)</name>
        <dbReference type="ChEBI" id="CHEBI:29105"/>
    </cofactor>
    <text evidence="12">Binds 2 Zn(2+) ions per subunit.</text>
</comment>
<keyword evidence="6 12" id="KW-0548">Nucleotidyltransferase</keyword>
<evidence type="ECO:0000256" key="1">
    <source>
        <dbReference type="ARBA" id="ARBA00006460"/>
    </source>
</evidence>
<comment type="similarity">
    <text evidence="2">In the N-terminal section; belongs to the RNA polymerase beta chain family.</text>
</comment>
<dbReference type="Pfam" id="PF04997">
    <property type="entry name" value="RNA_pol_Rpb1_1"/>
    <property type="match status" value="1"/>
</dbReference>
<feature type="binding site" evidence="12">
    <location>
        <position position="464"/>
    </location>
    <ligand>
        <name>Mg(2+)</name>
        <dbReference type="ChEBI" id="CHEBI:18420"/>
    </ligand>
</feature>
<keyword evidence="18" id="KW-1185">Reference proteome</keyword>
<dbReference type="InterPro" id="IPR007066">
    <property type="entry name" value="RNA_pol_Rpb1_3"/>
</dbReference>
<dbReference type="EC" id="2.7.7.6" evidence="12"/>
<evidence type="ECO:0000256" key="7">
    <source>
        <dbReference type="ARBA" id="ARBA00022723"/>
    </source>
</evidence>
<proteinExistence type="inferred from homology"/>
<feature type="binding site" evidence="12">
    <location>
        <position position="811"/>
    </location>
    <ligand>
        <name>Zn(2+)</name>
        <dbReference type="ChEBI" id="CHEBI:29105"/>
        <label>2</label>
    </ligand>
</feature>
<evidence type="ECO:0000313" key="18">
    <source>
        <dbReference type="Proteomes" id="UP000319148"/>
    </source>
</evidence>
<feature type="binding site" evidence="12">
    <location>
        <position position="462"/>
    </location>
    <ligand>
        <name>Mg(2+)</name>
        <dbReference type="ChEBI" id="CHEBI:18420"/>
    </ligand>
</feature>
<evidence type="ECO:0000256" key="10">
    <source>
        <dbReference type="ARBA" id="ARBA00023163"/>
    </source>
</evidence>
<dbReference type="Gene3D" id="1.10.132.30">
    <property type="match status" value="1"/>
</dbReference>
<dbReference type="GO" id="GO:0006351">
    <property type="term" value="P:DNA-templated transcription"/>
    <property type="evidence" value="ECO:0007669"/>
    <property type="project" value="UniProtKB-UniRule"/>
</dbReference>
<keyword evidence="8 12" id="KW-0862">Zinc</keyword>
<dbReference type="FunFam" id="4.10.860.120:FF:000001">
    <property type="entry name" value="DNA-directed RNA polymerase subunit beta"/>
    <property type="match status" value="1"/>
</dbReference>
<evidence type="ECO:0000256" key="5">
    <source>
        <dbReference type="ARBA" id="ARBA00022679"/>
    </source>
</evidence>
<evidence type="ECO:0000256" key="12">
    <source>
        <dbReference type="HAMAP-Rule" id="MF_01322"/>
    </source>
</evidence>
<feature type="binding site" evidence="12">
    <location>
        <position position="892"/>
    </location>
    <ligand>
        <name>Zn(2+)</name>
        <dbReference type="ChEBI" id="CHEBI:29105"/>
        <label>2</label>
    </ligand>
</feature>
<feature type="domain" description="RNA polymerase N-terminal" evidence="16">
    <location>
        <begin position="237"/>
        <end position="516"/>
    </location>
</feature>
<evidence type="ECO:0000256" key="8">
    <source>
        <dbReference type="ARBA" id="ARBA00022833"/>
    </source>
</evidence>
<reference evidence="18" key="1">
    <citation type="submission" date="2019-06" db="EMBL/GenBank/DDBJ databases">
        <title>The complete genome of Emcibacter congregatus ZYLT.</title>
        <authorList>
            <person name="Zhao Z."/>
        </authorList>
    </citation>
    <scope>NUCLEOTIDE SEQUENCE [LARGE SCALE GENOMIC DNA]</scope>
    <source>
        <strain evidence="18">MCCC 1A06723</strain>
    </source>
</reference>
<dbReference type="Gene3D" id="2.40.40.20">
    <property type="match status" value="1"/>
</dbReference>
<dbReference type="Proteomes" id="UP000319148">
    <property type="component" value="Unassembled WGS sequence"/>
</dbReference>
<dbReference type="GO" id="GO:0008270">
    <property type="term" value="F:zinc ion binding"/>
    <property type="evidence" value="ECO:0007669"/>
    <property type="project" value="UniProtKB-UniRule"/>
</dbReference>
<dbReference type="GO" id="GO:0000428">
    <property type="term" value="C:DNA-directed RNA polymerase complex"/>
    <property type="evidence" value="ECO:0007669"/>
    <property type="project" value="UniProtKB-KW"/>
</dbReference>
<keyword evidence="10 12" id="KW-0804">Transcription</keyword>
<dbReference type="Pfam" id="PF04998">
    <property type="entry name" value="RNA_pol_Rpb1_5"/>
    <property type="match status" value="1"/>
</dbReference>
<feature type="binding site" evidence="12">
    <location>
        <position position="71"/>
    </location>
    <ligand>
        <name>Zn(2+)</name>
        <dbReference type="ChEBI" id="CHEBI:29105"/>
        <label>1</label>
    </ligand>
</feature>
<dbReference type="PANTHER" id="PTHR19376">
    <property type="entry name" value="DNA-DIRECTED RNA POLYMERASE"/>
    <property type="match status" value="1"/>
</dbReference>
<dbReference type="InterPro" id="IPR045867">
    <property type="entry name" value="DNA-dir_RpoC_beta_prime"/>
</dbReference>
<keyword evidence="7 12" id="KW-0479">Metal-binding</keyword>
<dbReference type="FunFam" id="1.10.150.390:FF:000002">
    <property type="entry name" value="DNA-directed RNA polymerase subunit beta"/>
    <property type="match status" value="1"/>
</dbReference>
<dbReference type="InterPro" id="IPR007080">
    <property type="entry name" value="RNA_pol_Rpb1_1"/>
</dbReference>
<evidence type="ECO:0000256" key="14">
    <source>
        <dbReference type="SAM" id="Coils"/>
    </source>
</evidence>
<dbReference type="InterPro" id="IPR007083">
    <property type="entry name" value="RNA_pol_Rpb1_4"/>
</dbReference>
<dbReference type="Gene3D" id="1.10.1790.20">
    <property type="match status" value="1"/>
</dbReference>
<dbReference type="Gene3D" id="1.10.150.390">
    <property type="match status" value="1"/>
</dbReference>
<feature type="binding site" evidence="12">
    <location>
        <position position="466"/>
    </location>
    <ligand>
        <name>Mg(2+)</name>
        <dbReference type="ChEBI" id="CHEBI:18420"/>
    </ligand>
</feature>
<dbReference type="SUPFAM" id="SSF64484">
    <property type="entry name" value="beta and beta-prime subunits of DNA dependent RNA-polymerase"/>
    <property type="match status" value="1"/>
</dbReference>
<sequence length="1397" mass="155043">MSQEIMNFFNPAAKPETFDNIKISIASPEQIRSWSYGEIKKPETINYRTFKPEKDGLFCARIFGPIKDYECLCGKYKRMKYRGITCEKCGVEVTLSKVRRDRMGHIDLAAPVAHIWFLKSLPSRIGLMLDMTLKDLERVLYFENYIVVEPGLTSLKMKQLLSEEEYYRAQDEYGEDSFTAGIGAEAIKILLENVDLEAEREDLRRELAETKSELKPKKIVKRLKVIEGFLESGNQPSWMILDVLPVIPPELRPLVPLDGGRFATSDLNDLYRRVINRNNRLKRLMELRAPDIIVRNEKRMLQEAVDALFDNGRRGRVITGANKRPLKSLSDMLKGKQGRFRQNLLGKRVDYSGRSVIVVGPELLLHQCGLPKKMALELFKPFIYARLDKLGIATTIKQAKKLVEKERREVWDVLDTVIREHPIMLNRAPTLHRLGIQAFEPVLIEGKAIQLHPLVCAAFNADFDGDQMAVHVPLSLEAQLEARVLMMSTNNILSPSNGKPIIVPSQDIVLGLYYMTTEKVGEPGEGMAFGNMEEIEQALFSKVITLHSKIKARYNTVDENNEPVSLVVESTAGRLMLAQYLPKHPNVSFDLINRQLTKKEISQVIDVVYRHAGQKDTVLFADGIMRLGFREACKAGISFGKDDMVIPDAKEELINTTSEEVKEYEAQYNAGLITQGEKYNKVVDAWSQCTDRVADAMMAEISQTGVDPDTGRSREINSIYMMAHSGARGSAAQMKQLAGMRGLMAKPSGEIIETPIISNFKEGLSVLEYFNSTHGARKGLADTALKTANSGYLTRRLVDVAQDCVIVEQDCGTHAGIDISEVEEGGDVIVSLGDRILGRCAAVDVVDPVSEQTIVEAGTYLDETVVEQIENAGVATVKVRSVLTCESKVGACGKCYGRDLARGIPVNMGEAVGVIAAQSIGEPGTQLTMRTFHIGGAASSVSEQSSIEASHDGKIKLVNRNVVTDSKGRLIVMNRNMELVILDEEGRERVTHKVPYGAHLIHDEGAEIKHGDKLVEWDPYTLPIITEKGGIVRYVDLIEGVSISEKTDEATGISSKVVIDWRSQPKGADLRPRITLRDENDQVVELANGSEARYFMSVGAILSVNDGAEVHAGDVVARIPREASKTKDITGGLPRVAELFEARRPKEHAVIAEIDGYVEFGRDYKNKRRIAIRPADEEAEPVEYLIPKGKHISVQEGDFIRRGEYLIDGNPAPHDILKTMGIEALANYLVNEVQDVYRLQGVGINDKHIEVIVRQMLQKVEITSPGETTFLLGEQVDRLEFEEQNAKMEKEGRLPAKGEPLLLGITKASLQTRSFISAASFQETTRVLTEAAVSGKHDTLNGLKENVIVGRLIPAGTGATMNRLRRVAQTRDAETIATEQPQSEPLPLGDSDSAPAE</sequence>
<dbReference type="EMBL" id="VFIY01000002">
    <property type="protein sequence ID" value="TPD63827.1"/>
    <property type="molecule type" value="Genomic_DNA"/>
</dbReference>
<dbReference type="InterPro" id="IPR012754">
    <property type="entry name" value="DNA-dir_RpoC_beta_prime_bact"/>
</dbReference>
<comment type="similarity">
    <text evidence="3">In the C-terminal section; belongs to the RNA polymerase beta' chain family.</text>
</comment>
<dbReference type="InterPro" id="IPR044893">
    <property type="entry name" value="RNA_pol_Rpb1_clamp_domain"/>
</dbReference>
<comment type="similarity">
    <text evidence="1 12 13">Belongs to the RNA polymerase beta' chain family.</text>
</comment>
<name>A0A501PUQ7_9PROT</name>
<dbReference type="NCBIfam" id="TIGR02386">
    <property type="entry name" value="rpoC_TIGR"/>
    <property type="match status" value="1"/>
</dbReference>
<dbReference type="FunFam" id="1.10.132.30:FF:000003">
    <property type="entry name" value="DNA-directed RNA polymerase subunit beta"/>
    <property type="match status" value="1"/>
</dbReference>
<feature type="coiled-coil region" evidence="14">
    <location>
        <begin position="186"/>
        <end position="213"/>
    </location>
</feature>
<dbReference type="Pfam" id="PF04983">
    <property type="entry name" value="RNA_pol_Rpb1_3"/>
    <property type="match status" value="1"/>
</dbReference>
<dbReference type="Gene3D" id="1.10.40.90">
    <property type="match status" value="1"/>
</dbReference>
<dbReference type="HAMAP" id="MF_01322">
    <property type="entry name" value="RNApol_bact_RpoC"/>
    <property type="match status" value="1"/>
</dbReference>
<keyword evidence="9 12" id="KW-0460">Magnesium</keyword>
<keyword evidence="5 12" id="KW-0808">Transferase</keyword>
<comment type="caution">
    <text evidence="17">The sequence shown here is derived from an EMBL/GenBank/DDBJ whole genome shotgun (WGS) entry which is preliminary data.</text>
</comment>
<keyword evidence="4 12" id="KW-0240">DNA-directed RNA polymerase</keyword>
<dbReference type="SMART" id="SM00663">
    <property type="entry name" value="RPOLA_N"/>
    <property type="match status" value="1"/>
</dbReference>
<dbReference type="InterPro" id="IPR007081">
    <property type="entry name" value="RNA_pol_Rpb1_5"/>
</dbReference>
<dbReference type="CDD" id="cd01609">
    <property type="entry name" value="RNAP_beta'_N"/>
    <property type="match status" value="1"/>
</dbReference>
<feature type="binding site" evidence="12">
    <location>
        <position position="73"/>
    </location>
    <ligand>
        <name>Zn(2+)</name>
        <dbReference type="ChEBI" id="CHEBI:29105"/>
        <label>1</label>
    </ligand>
</feature>
<evidence type="ECO:0000256" key="3">
    <source>
        <dbReference type="ARBA" id="ARBA00009839"/>
    </source>
</evidence>
<dbReference type="InterPro" id="IPR042102">
    <property type="entry name" value="RNA_pol_Rpb1_3_sf"/>
</dbReference>
<dbReference type="GO" id="GO:0003677">
    <property type="term" value="F:DNA binding"/>
    <property type="evidence" value="ECO:0007669"/>
    <property type="project" value="UniProtKB-UniRule"/>
</dbReference>
<evidence type="ECO:0000256" key="4">
    <source>
        <dbReference type="ARBA" id="ARBA00022478"/>
    </source>
</evidence>
<evidence type="ECO:0000256" key="2">
    <source>
        <dbReference type="ARBA" id="ARBA00007616"/>
    </source>
</evidence>
<evidence type="ECO:0000259" key="16">
    <source>
        <dbReference type="SMART" id="SM00663"/>
    </source>
</evidence>
<dbReference type="Gene3D" id="1.10.274.100">
    <property type="entry name" value="RNA polymerase Rpb1, domain 3"/>
    <property type="match status" value="2"/>
</dbReference>